<gene>
    <name evidence="2" type="ORF">RBH19_03305</name>
</gene>
<dbReference type="SUPFAM" id="SSF56935">
    <property type="entry name" value="Porins"/>
    <property type="match status" value="1"/>
</dbReference>
<evidence type="ECO:0000313" key="3">
    <source>
        <dbReference type="Proteomes" id="UP001239019"/>
    </source>
</evidence>
<dbReference type="EMBL" id="JAVDDT010000002">
    <property type="protein sequence ID" value="MDQ2068901.1"/>
    <property type="molecule type" value="Genomic_DNA"/>
</dbReference>
<organism evidence="2 3">
    <name type="scientific">Natronospira bacteriovora</name>
    <dbReference type="NCBI Taxonomy" id="3069753"/>
    <lineage>
        <taxon>Bacteria</taxon>
        <taxon>Pseudomonadati</taxon>
        <taxon>Pseudomonadota</taxon>
        <taxon>Gammaproteobacteria</taxon>
        <taxon>Natronospirales</taxon>
        <taxon>Natronospiraceae</taxon>
        <taxon>Natronospira</taxon>
    </lineage>
</organism>
<keyword evidence="1" id="KW-0732">Signal</keyword>
<protein>
    <recommendedName>
        <fullName evidence="4">Outer membrane protein beta-barrel domain-containing protein</fullName>
    </recommendedName>
</protein>
<dbReference type="Proteomes" id="UP001239019">
    <property type="component" value="Unassembled WGS sequence"/>
</dbReference>
<evidence type="ECO:0000313" key="2">
    <source>
        <dbReference type="EMBL" id="MDQ2068901.1"/>
    </source>
</evidence>
<dbReference type="RefSeq" id="WP_306727398.1">
    <property type="nucleotide sequence ID" value="NZ_JAVDDT010000002.1"/>
</dbReference>
<keyword evidence="3" id="KW-1185">Reference proteome</keyword>
<comment type="caution">
    <text evidence="2">The sequence shown here is derived from an EMBL/GenBank/DDBJ whole genome shotgun (WGS) entry which is preliminary data.</text>
</comment>
<evidence type="ECO:0000256" key="1">
    <source>
        <dbReference type="SAM" id="SignalP"/>
    </source>
</evidence>
<reference evidence="2 3" key="1">
    <citation type="submission" date="2023-08" db="EMBL/GenBank/DDBJ databases">
        <title>Whole-genome sequencing of halo(alkali)philic microorganisms from hypersaline lakes.</title>
        <authorList>
            <person name="Sorokin D.Y."/>
            <person name="Abbas B."/>
            <person name="Merkel A.Y."/>
        </authorList>
    </citation>
    <scope>NUCLEOTIDE SEQUENCE [LARGE SCALE GENOMIC DNA]</scope>
    <source>
        <strain evidence="2 3">AB-CW4</strain>
    </source>
</reference>
<evidence type="ECO:0008006" key="4">
    <source>
        <dbReference type="Google" id="ProtNLM"/>
    </source>
</evidence>
<feature type="chain" id="PRO_5045409817" description="Outer membrane protein beta-barrel domain-containing protein" evidence="1">
    <location>
        <begin position="24"/>
        <end position="200"/>
    </location>
</feature>
<proteinExistence type="predicted"/>
<sequence>MRQLQFGLLVLALSVLAPPSAHAEPGFGHDYLSLSYTRLNPDRDTALQGTTLTGLAGRLNLSIAEHSWVALERESLSSEEFDDDSRLGLEYNALLFGAGQMITDRGMAYVEAGPSFSHLRQEATVRSVVFAVGIRTRISPRFELGGGPRLDGRHRLDPDDHEWSMRVQGVFDLSDRVALSGSYDYREESRQWRLGARVRW</sequence>
<accession>A0ABU0W4J3</accession>
<feature type="signal peptide" evidence="1">
    <location>
        <begin position="1"/>
        <end position="23"/>
    </location>
</feature>
<name>A0ABU0W4J3_9GAMM</name>